<dbReference type="EMBL" id="AC147431">
    <property type="protein sequence ID" value="ABE88084.1"/>
    <property type="molecule type" value="Genomic_DNA"/>
</dbReference>
<protein>
    <submittedName>
        <fullName evidence="1">Uncharacterized protein</fullName>
    </submittedName>
</protein>
<gene>
    <name evidence="1" type="ORF">MtrDRAFT_AC147431g34v2</name>
</gene>
<name>Q1S5M2_MEDTR</name>
<accession>Q1S5M2</accession>
<sequence>MVVMVVSPISNLKTVFQALSLMAAPPPSWLTSTRPPPKPPWLGYVLDLLLADVSLVHSFNAQEVPKTRIKGLLYIKSLKGKNGIKEDKQPQ</sequence>
<reference evidence="1" key="1">
    <citation type="submission" date="2006-03" db="EMBL/GenBank/DDBJ databases">
        <authorList>
            <person name="Qin B."/>
            <person name="Lin S."/>
            <person name="Roe B.A."/>
        </authorList>
    </citation>
    <scope>NUCLEOTIDE SEQUENCE</scope>
</reference>
<evidence type="ECO:0000313" key="1">
    <source>
        <dbReference type="EMBL" id="ABE88084.1"/>
    </source>
</evidence>
<organism evidence="1">
    <name type="scientific">Medicago truncatula</name>
    <name type="common">Barrel medic</name>
    <name type="synonym">Medicago tribuloides</name>
    <dbReference type="NCBI Taxonomy" id="3880"/>
    <lineage>
        <taxon>Eukaryota</taxon>
        <taxon>Viridiplantae</taxon>
        <taxon>Streptophyta</taxon>
        <taxon>Embryophyta</taxon>
        <taxon>Tracheophyta</taxon>
        <taxon>Spermatophyta</taxon>
        <taxon>Magnoliopsida</taxon>
        <taxon>eudicotyledons</taxon>
        <taxon>Gunneridae</taxon>
        <taxon>Pentapetalae</taxon>
        <taxon>rosids</taxon>
        <taxon>fabids</taxon>
        <taxon>Fabales</taxon>
        <taxon>Fabaceae</taxon>
        <taxon>Papilionoideae</taxon>
        <taxon>50 kb inversion clade</taxon>
        <taxon>NPAAA clade</taxon>
        <taxon>Hologalegina</taxon>
        <taxon>IRL clade</taxon>
        <taxon>Trifolieae</taxon>
        <taxon>Medicago</taxon>
    </lineage>
</organism>
<reference evidence="1" key="2">
    <citation type="submission" date="2006-04" db="EMBL/GenBank/DDBJ databases">
        <authorList>
            <consortium name="The International Medicago Genome Annotation Group"/>
        </authorList>
    </citation>
    <scope>NUCLEOTIDE SEQUENCE</scope>
</reference>
<proteinExistence type="predicted"/>
<dbReference type="AlphaFoldDB" id="Q1S5M2"/>